<dbReference type="PANTHER" id="PTHR43357">
    <property type="entry name" value="INNER MEMBRANE ABC TRANSPORTER PERMEASE PROTEIN YDCV"/>
    <property type="match status" value="1"/>
</dbReference>
<feature type="region of interest" description="Disordered" evidence="9">
    <location>
        <begin position="10"/>
        <end position="29"/>
    </location>
</feature>
<gene>
    <name evidence="11" type="ORF">FXN63_08850</name>
</gene>
<keyword evidence="4" id="KW-0997">Cell inner membrane</keyword>
<evidence type="ECO:0000313" key="12">
    <source>
        <dbReference type="Proteomes" id="UP000325161"/>
    </source>
</evidence>
<keyword evidence="2 8" id="KW-0813">Transport</keyword>
<evidence type="ECO:0000256" key="7">
    <source>
        <dbReference type="ARBA" id="ARBA00023136"/>
    </source>
</evidence>
<dbReference type="AlphaFoldDB" id="A0A5C0AU82"/>
<evidence type="ECO:0000256" key="6">
    <source>
        <dbReference type="ARBA" id="ARBA00022989"/>
    </source>
</evidence>
<protein>
    <submittedName>
        <fullName evidence="11">ABC transporter permease</fullName>
    </submittedName>
</protein>
<reference evidence="11 12" key="1">
    <citation type="submission" date="2019-08" db="EMBL/GenBank/DDBJ databases">
        <title>Amphibian skin-associated Pigmentiphaga: genome sequence and occurrence across geography and hosts.</title>
        <authorList>
            <person name="Bletz M.C."/>
            <person name="Bunk B."/>
            <person name="Sproeer C."/>
            <person name="Biwer P."/>
            <person name="Reiter S."/>
            <person name="Rabemananjara F.C.E."/>
            <person name="Schulz S."/>
            <person name="Overmann J."/>
            <person name="Vences M."/>
        </authorList>
    </citation>
    <scope>NUCLEOTIDE SEQUENCE [LARGE SCALE GENOMIC DNA]</scope>
    <source>
        <strain evidence="11 12">Mada1488</strain>
    </source>
</reference>
<dbReference type="KEGG" id="pacr:FXN63_08850"/>
<evidence type="ECO:0000256" key="2">
    <source>
        <dbReference type="ARBA" id="ARBA00022448"/>
    </source>
</evidence>
<proteinExistence type="inferred from homology"/>
<evidence type="ECO:0000256" key="1">
    <source>
        <dbReference type="ARBA" id="ARBA00004429"/>
    </source>
</evidence>
<dbReference type="GO" id="GO:0005886">
    <property type="term" value="C:plasma membrane"/>
    <property type="evidence" value="ECO:0007669"/>
    <property type="project" value="UniProtKB-SubCell"/>
</dbReference>
<keyword evidence="5 8" id="KW-0812">Transmembrane</keyword>
<feature type="domain" description="ABC transmembrane type-1" evidence="10">
    <location>
        <begin position="93"/>
        <end position="281"/>
    </location>
</feature>
<keyword evidence="6 8" id="KW-1133">Transmembrane helix</keyword>
<feature type="transmembrane region" description="Helical" evidence="8">
    <location>
        <begin position="217"/>
        <end position="241"/>
    </location>
</feature>
<comment type="similarity">
    <text evidence="8">Belongs to the binding-protein-dependent transport system permease family.</text>
</comment>
<evidence type="ECO:0000256" key="9">
    <source>
        <dbReference type="SAM" id="MobiDB-lite"/>
    </source>
</evidence>
<evidence type="ECO:0000256" key="4">
    <source>
        <dbReference type="ARBA" id="ARBA00022519"/>
    </source>
</evidence>
<dbReference type="PROSITE" id="PS50928">
    <property type="entry name" value="ABC_TM1"/>
    <property type="match status" value="1"/>
</dbReference>
<feature type="transmembrane region" description="Helical" evidence="8">
    <location>
        <begin position="97"/>
        <end position="117"/>
    </location>
</feature>
<evidence type="ECO:0000256" key="3">
    <source>
        <dbReference type="ARBA" id="ARBA00022475"/>
    </source>
</evidence>
<organism evidence="11 12">
    <name type="scientific">Pigmentiphaga aceris</name>
    <dbReference type="NCBI Taxonomy" id="1940612"/>
    <lineage>
        <taxon>Bacteria</taxon>
        <taxon>Pseudomonadati</taxon>
        <taxon>Pseudomonadota</taxon>
        <taxon>Betaproteobacteria</taxon>
        <taxon>Burkholderiales</taxon>
        <taxon>Alcaligenaceae</taxon>
        <taxon>Pigmentiphaga</taxon>
    </lineage>
</organism>
<dbReference type="OrthoDB" id="9178195at2"/>
<comment type="subcellular location">
    <subcellularLocation>
        <location evidence="1">Cell inner membrane</location>
        <topology evidence="1">Multi-pass membrane protein</topology>
    </subcellularLocation>
    <subcellularLocation>
        <location evidence="8">Cell membrane</location>
        <topology evidence="8">Multi-pass membrane protein</topology>
    </subcellularLocation>
</comment>
<feature type="transmembrane region" description="Helical" evidence="8">
    <location>
        <begin position="129"/>
        <end position="151"/>
    </location>
</feature>
<dbReference type="InterPro" id="IPR035906">
    <property type="entry name" value="MetI-like_sf"/>
</dbReference>
<sequence length="291" mass="30780">MADVSKQAAASVAARGPAGLPPAPAARRRKRPDGLKWFSWITGGLVYVFLTLPVLVIVLSAFSPESYPQFPPRGFSLRWFDALLANPAWMAALKNSVLLLVIVTPLTVLLGTTAAYALARLDFRGREALLAFVLSPLMIPQVVLGIALLYVMAGMGMAGSLLGLAAGHIVVALPYTVRTASVSLAAVNRQLESASMNLGAGPWYTFRHVTLPLIKPGIVAGAVFAAVTSFGEVSVSLFMSAPSTITMPVRIFSYVDQTFDPAVNAVSVVFIAIAVIALVIIEKTIGLTKVM</sequence>
<keyword evidence="12" id="KW-1185">Reference proteome</keyword>
<keyword evidence="3" id="KW-1003">Cell membrane</keyword>
<evidence type="ECO:0000259" key="10">
    <source>
        <dbReference type="PROSITE" id="PS50928"/>
    </source>
</evidence>
<dbReference type="RefSeq" id="WP_148814325.1">
    <property type="nucleotide sequence ID" value="NZ_CP043046.1"/>
</dbReference>
<dbReference type="EMBL" id="CP043046">
    <property type="protein sequence ID" value="QEI05942.1"/>
    <property type="molecule type" value="Genomic_DNA"/>
</dbReference>
<dbReference type="Pfam" id="PF00528">
    <property type="entry name" value="BPD_transp_1"/>
    <property type="match status" value="1"/>
</dbReference>
<evidence type="ECO:0000256" key="5">
    <source>
        <dbReference type="ARBA" id="ARBA00022692"/>
    </source>
</evidence>
<dbReference type="InterPro" id="IPR000515">
    <property type="entry name" value="MetI-like"/>
</dbReference>
<dbReference type="Proteomes" id="UP000325161">
    <property type="component" value="Chromosome"/>
</dbReference>
<dbReference type="CDD" id="cd06261">
    <property type="entry name" value="TM_PBP2"/>
    <property type="match status" value="1"/>
</dbReference>
<feature type="transmembrane region" description="Helical" evidence="8">
    <location>
        <begin position="37"/>
        <end position="62"/>
    </location>
</feature>
<accession>A0A5C0AU82</accession>
<dbReference type="Gene3D" id="1.10.3720.10">
    <property type="entry name" value="MetI-like"/>
    <property type="match status" value="1"/>
</dbReference>
<name>A0A5C0AU82_9BURK</name>
<keyword evidence="7 8" id="KW-0472">Membrane</keyword>
<dbReference type="SUPFAM" id="SSF161098">
    <property type="entry name" value="MetI-like"/>
    <property type="match status" value="1"/>
</dbReference>
<evidence type="ECO:0000313" key="11">
    <source>
        <dbReference type="EMBL" id="QEI05942.1"/>
    </source>
</evidence>
<evidence type="ECO:0000256" key="8">
    <source>
        <dbReference type="RuleBase" id="RU363032"/>
    </source>
</evidence>
<dbReference type="GO" id="GO:0055085">
    <property type="term" value="P:transmembrane transport"/>
    <property type="evidence" value="ECO:0007669"/>
    <property type="project" value="InterPro"/>
</dbReference>
<feature type="transmembrane region" description="Helical" evidence="8">
    <location>
        <begin position="261"/>
        <end position="281"/>
    </location>
</feature>
<feature type="transmembrane region" description="Helical" evidence="8">
    <location>
        <begin position="157"/>
        <end position="177"/>
    </location>
</feature>
<dbReference type="PANTHER" id="PTHR43357:SF4">
    <property type="entry name" value="INNER MEMBRANE ABC TRANSPORTER PERMEASE PROTEIN YDCV"/>
    <property type="match status" value="1"/>
</dbReference>